<gene>
    <name evidence="1" type="ORF">RZO55_09385</name>
</gene>
<keyword evidence="1" id="KW-0808">Transferase</keyword>
<dbReference type="InterPro" id="IPR029063">
    <property type="entry name" value="SAM-dependent_MTases_sf"/>
</dbReference>
<protein>
    <submittedName>
        <fullName evidence="1">Class I SAM-dependent methyltransferase</fullName>
    </submittedName>
</protein>
<sequence>MLNLADGAIGYLENEEENLKIFDVIASALKPGGKHFMDICNAEYAESHFPATGWEAGETTLSLSLFEWNSKEKIMLYGGKPLPYGDPFVKPEIILGDPIRLYSHKELEGILKERNMVIKQTYSNYFGKPETLKELQLMVYSVKQ</sequence>
<dbReference type="SUPFAM" id="SSF53335">
    <property type="entry name" value="S-adenosyl-L-methionine-dependent methyltransferases"/>
    <property type="match status" value="1"/>
</dbReference>
<keyword evidence="1" id="KW-0489">Methyltransferase</keyword>
<dbReference type="GO" id="GO:0032259">
    <property type="term" value="P:methylation"/>
    <property type="evidence" value="ECO:0007669"/>
    <property type="project" value="UniProtKB-KW"/>
</dbReference>
<organism evidence="1 2">
    <name type="scientific">Clostridium boliviensis</name>
    <dbReference type="NCBI Taxonomy" id="318465"/>
    <lineage>
        <taxon>Bacteria</taxon>
        <taxon>Bacillati</taxon>
        <taxon>Bacillota</taxon>
        <taxon>Clostridia</taxon>
        <taxon>Eubacteriales</taxon>
        <taxon>Clostridiaceae</taxon>
        <taxon>Clostridium</taxon>
    </lineage>
</organism>
<dbReference type="Proteomes" id="UP001276854">
    <property type="component" value="Unassembled WGS sequence"/>
</dbReference>
<reference evidence="1 2" key="1">
    <citation type="submission" date="2023-10" db="EMBL/GenBank/DDBJ databases">
        <title>A novel Glycoside Hydrolase 43-Like Enzyme from Clostrdium boliviensis is an Endo-xylanase, and a Candidate for Xylooligosaccharides Production from Different Xylan Substrates.</title>
        <authorList>
            <person name="Alvarez M.T."/>
            <person name="Rocabado-Villegas L.R."/>
            <person name="Salas-Veizaga D.M."/>
            <person name="Linares-Pasten J.A."/>
            <person name="Gudmundsdottir E.E."/>
            <person name="Hreggvidsson G.O."/>
            <person name="Adlercreutz P."/>
            <person name="Nordberg Karlsson E."/>
        </authorList>
    </citation>
    <scope>NUCLEOTIDE SEQUENCE [LARGE SCALE GENOMIC DNA]</scope>
    <source>
        <strain evidence="1 2">E-1</strain>
    </source>
</reference>
<dbReference type="Gene3D" id="3.40.50.150">
    <property type="entry name" value="Vaccinia Virus protein VP39"/>
    <property type="match status" value="1"/>
</dbReference>
<keyword evidence="2" id="KW-1185">Reference proteome</keyword>
<evidence type="ECO:0000313" key="2">
    <source>
        <dbReference type="Proteomes" id="UP001276854"/>
    </source>
</evidence>
<comment type="caution">
    <text evidence="1">The sequence shown here is derived from an EMBL/GenBank/DDBJ whole genome shotgun (WGS) entry which is preliminary data.</text>
</comment>
<name>A0ABU4GLA5_9CLOT</name>
<evidence type="ECO:0000313" key="1">
    <source>
        <dbReference type="EMBL" id="MDW2797782.1"/>
    </source>
</evidence>
<dbReference type="EMBL" id="JAWONS010000133">
    <property type="protein sequence ID" value="MDW2797782.1"/>
    <property type="molecule type" value="Genomic_DNA"/>
</dbReference>
<dbReference type="GO" id="GO:0008168">
    <property type="term" value="F:methyltransferase activity"/>
    <property type="evidence" value="ECO:0007669"/>
    <property type="project" value="UniProtKB-KW"/>
</dbReference>
<proteinExistence type="predicted"/>
<dbReference type="RefSeq" id="WP_318064028.1">
    <property type="nucleotide sequence ID" value="NZ_JAWONS010000133.1"/>
</dbReference>
<accession>A0ABU4GLA5</accession>